<dbReference type="InterPro" id="IPR004358">
    <property type="entry name" value="Sig_transdc_His_kin-like_C"/>
</dbReference>
<feature type="compositionally biased region" description="Polar residues" evidence="12">
    <location>
        <begin position="231"/>
        <end position="242"/>
    </location>
</feature>
<dbReference type="SMART" id="SM00304">
    <property type="entry name" value="HAMP"/>
    <property type="match status" value="1"/>
</dbReference>
<dbReference type="AlphaFoldDB" id="A0A6N9I366"/>
<dbReference type="PRINTS" id="PR00344">
    <property type="entry name" value="BCTRLSENSOR"/>
</dbReference>
<dbReference type="FunFam" id="1.10.287.130:FF:000001">
    <property type="entry name" value="Two-component sensor histidine kinase"/>
    <property type="match status" value="1"/>
</dbReference>
<dbReference type="PROSITE" id="PS50109">
    <property type="entry name" value="HIS_KIN"/>
    <property type="match status" value="1"/>
</dbReference>
<evidence type="ECO:0000256" key="2">
    <source>
        <dbReference type="ARBA" id="ARBA00004141"/>
    </source>
</evidence>
<dbReference type="CDD" id="cd00082">
    <property type="entry name" value="HisKA"/>
    <property type="match status" value="1"/>
</dbReference>
<dbReference type="SUPFAM" id="SSF158472">
    <property type="entry name" value="HAMP domain-like"/>
    <property type="match status" value="1"/>
</dbReference>
<dbReference type="Gene3D" id="6.10.340.10">
    <property type="match status" value="1"/>
</dbReference>
<keyword evidence="6" id="KW-0808">Transferase</keyword>
<keyword evidence="11 13" id="KW-0472">Membrane</keyword>
<feature type="region of interest" description="Disordered" evidence="12">
    <location>
        <begin position="231"/>
        <end position="250"/>
    </location>
</feature>
<evidence type="ECO:0000256" key="4">
    <source>
        <dbReference type="ARBA" id="ARBA00015735"/>
    </source>
</evidence>
<comment type="catalytic activity">
    <reaction evidence="1">
        <text>ATP + protein L-histidine = ADP + protein N-phospho-L-histidine.</text>
        <dbReference type="EC" id="2.7.13.3"/>
    </reaction>
</comment>
<evidence type="ECO:0000313" key="16">
    <source>
        <dbReference type="EMBL" id="MYV16836.1"/>
    </source>
</evidence>
<dbReference type="InterPro" id="IPR036097">
    <property type="entry name" value="HisK_dim/P_sf"/>
</dbReference>
<evidence type="ECO:0000256" key="8">
    <source>
        <dbReference type="ARBA" id="ARBA00022777"/>
    </source>
</evidence>
<dbReference type="GO" id="GO:0000155">
    <property type="term" value="F:phosphorelay sensor kinase activity"/>
    <property type="evidence" value="ECO:0007669"/>
    <property type="project" value="InterPro"/>
</dbReference>
<dbReference type="Pfam" id="PF00672">
    <property type="entry name" value="HAMP"/>
    <property type="match status" value="1"/>
</dbReference>
<evidence type="ECO:0000256" key="10">
    <source>
        <dbReference type="ARBA" id="ARBA00023012"/>
    </source>
</evidence>
<dbReference type="InterPro" id="IPR003660">
    <property type="entry name" value="HAMP_dom"/>
</dbReference>
<keyword evidence="8" id="KW-0418">Kinase</keyword>
<name>A0A6N9I366_9LACO</name>
<evidence type="ECO:0000256" key="11">
    <source>
        <dbReference type="ARBA" id="ARBA00023136"/>
    </source>
</evidence>
<dbReference type="InterPro" id="IPR036890">
    <property type="entry name" value="HATPase_C_sf"/>
</dbReference>
<proteinExistence type="predicted"/>
<dbReference type="FunFam" id="3.30.565.10:FF:000006">
    <property type="entry name" value="Sensor histidine kinase WalK"/>
    <property type="match status" value="1"/>
</dbReference>
<gene>
    <name evidence="16" type="ORF">GB993_04820</name>
</gene>
<evidence type="ECO:0000256" key="3">
    <source>
        <dbReference type="ARBA" id="ARBA00012438"/>
    </source>
</evidence>
<dbReference type="PANTHER" id="PTHR45528:SF12">
    <property type="entry name" value="SENSOR HISTIDINE KINASE ARSS"/>
    <property type="match status" value="1"/>
</dbReference>
<dbReference type="Pfam" id="PF18719">
    <property type="entry name" value="ArlS_N"/>
    <property type="match status" value="1"/>
</dbReference>
<dbReference type="SMART" id="SM00387">
    <property type="entry name" value="HATPase_c"/>
    <property type="match status" value="1"/>
</dbReference>
<dbReference type="SUPFAM" id="SSF55874">
    <property type="entry name" value="ATPase domain of HSP90 chaperone/DNA topoisomerase II/histidine kinase"/>
    <property type="match status" value="1"/>
</dbReference>
<evidence type="ECO:0000313" key="17">
    <source>
        <dbReference type="Proteomes" id="UP000449209"/>
    </source>
</evidence>
<evidence type="ECO:0000259" key="14">
    <source>
        <dbReference type="PROSITE" id="PS50109"/>
    </source>
</evidence>
<feature type="transmembrane region" description="Helical" evidence="13">
    <location>
        <begin position="20"/>
        <end position="48"/>
    </location>
</feature>
<dbReference type="SUPFAM" id="SSF47384">
    <property type="entry name" value="Homodimeric domain of signal transducing histidine kinase"/>
    <property type="match status" value="1"/>
</dbReference>
<evidence type="ECO:0000256" key="7">
    <source>
        <dbReference type="ARBA" id="ARBA00022692"/>
    </source>
</evidence>
<evidence type="ECO:0000259" key="15">
    <source>
        <dbReference type="PROSITE" id="PS50885"/>
    </source>
</evidence>
<evidence type="ECO:0000256" key="12">
    <source>
        <dbReference type="SAM" id="MobiDB-lite"/>
    </source>
</evidence>
<dbReference type="EMBL" id="WEZQ01000005">
    <property type="protein sequence ID" value="MYV16836.1"/>
    <property type="molecule type" value="Genomic_DNA"/>
</dbReference>
<dbReference type="InterPro" id="IPR003594">
    <property type="entry name" value="HATPase_dom"/>
</dbReference>
<evidence type="ECO:0000256" key="1">
    <source>
        <dbReference type="ARBA" id="ARBA00000085"/>
    </source>
</evidence>
<feature type="domain" description="HAMP" evidence="15">
    <location>
        <begin position="216"/>
        <end position="270"/>
    </location>
</feature>
<dbReference type="InterPro" id="IPR050398">
    <property type="entry name" value="HssS/ArlS-like"/>
</dbReference>
<dbReference type="PROSITE" id="PS50885">
    <property type="entry name" value="HAMP"/>
    <property type="match status" value="1"/>
</dbReference>
<comment type="subcellular location">
    <subcellularLocation>
        <location evidence="2">Membrane</location>
        <topology evidence="2">Multi-pass membrane protein</topology>
    </subcellularLocation>
</comment>
<reference evidence="16 17" key="1">
    <citation type="journal article" date="2019" name="Appl. Environ. Microbiol.">
        <title>Genetic determinants of hydroxycinnamic acid metabolism in heterofermentative lactobacilli.</title>
        <authorList>
            <person name="Gaur G."/>
            <person name="Oh J.H."/>
            <person name="Filannino P."/>
            <person name="Gobbetti M."/>
            <person name="van Pijkeren J.P."/>
            <person name="Ganzle M.G."/>
        </authorList>
    </citation>
    <scope>NUCLEOTIDE SEQUENCE [LARGE SCALE GENOMIC DNA]</scope>
    <source>
        <strain evidence="16 17">C5</strain>
    </source>
</reference>
<evidence type="ECO:0000256" key="9">
    <source>
        <dbReference type="ARBA" id="ARBA00022989"/>
    </source>
</evidence>
<dbReference type="Gene3D" id="1.10.287.130">
    <property type="match status" value="1"/>
</dbReference>
<dbReference type="OrthoDB" id="9786919at2"/>
<feature type="transmembrane region" description="Helical" evidence="13">
    <location>
        <begin position="195"/>
        <end position="219"/>
    </location>
</feature>
<keyword evidence="7 13" id="KW-0812">Transmembrane</keyword>
<keyword evidence="10" id="KW-0902">Two-component regulatory system</keyword>
<feature type="domain" description="Histidine kinase" evidence="14">
    <location>
        <begin position="278"/>
        <end position="495"/>
    </location>
</feature>
<keyword evidence="9 13" id="KW-1133">Transmembrane helix</keyword>
<evidence type="ECO:0000256" key="5">
    <source>
        <dbReference type="ARBA" id="ARBA00022553"/>
    </source>
</evidence>
<dbReference type="GO" id="GO:0016020">
    <property type="term" value="C:membrane"/>
    <property type="evidence" value="ECO:0007669"/>
    <property type="project" value="UniProtKB-SubCell"/>
</dbReference>
<protein>
    <recommendedName>
        <fullName evidence="4">Signal transduction histidine-protein kinase ArlS</fullName>
        <ecNumber evidence="3">2.7.13.3</ecNumber>
    </recommendedName>
</protein>
<comment type="caution">
    <text evidence="16">The sequence shown here is derived from an EMBL/GenBank/DDBJ whole genome shotgun (WGS) entry which is preliminary data.</text>
</comment>
<dbReference type="Proteomes" id="UP000449209">
    <property type="component" value="Unassembled WGS sequence"/>
</dbReference>
<feature type="region of interest" description="Disordered" evidence="12">
    <location>
        <begin position="506"/>
        <end position="526"/>
    </location>
</feature>
<dbReference type="InterPro" id="IPR041610">
    <property type="entry name" value="ArlS_N"/>
</dbReference>
<keyword evidence="5" id="KW-0597">Phosphoprotein</keyword>
<dbReference type="Gene3D" id="3.30.565.10">
    <property type="entry name" value="Histidine kinase-like ATPase, C-terminal domain"/>
    <property type="match status" value="1"/>
</dbReference>
<dbReference type="RefSeq" id="WP_161001380.1">
    <property type="nucleotide sequence ID" value="NZ_WEZQ01000005.1"/>
</dbReference>
<dbReference type="CDD" id="cd06225">
    <property type="entry name" value="HAMP"/>
    <property type="match status" value="1"/>
</dbReference>
<dbReference type="Pfam" id="PF02518">
    <property type="entry name" value="HATPase_c"/>
    <property type="match status" value="1"/>
</dbReference>
<evidence type="ECO:0000256" key="6">
    <source>
        <dbReference type="ARBA" id="ARBA00022679"/>
    </source>
</evidence>
<dbReference type="EC" id="2.7.13.3" evidence="3"/>
<dbReference type="SMART" id="SM00388">
    <property type="entry name" value="HisKA"/>
    <property type="match status" value="1"/>
</dbReference>
<dbReference type="InterPro" id="IPR003661">
    <property type="entry name" value="HisK_dim/P_dom"/>
</dbReference>
<dbReference type="PANTHER" id="PTHR45528">
    <property type="entry name" value="SENSOR HISTIDINE KINASE CPXA"/>
    <property type="match status" value="1"/>
</dbReference>
<evidence type="ECO:0000256" key="13">
    <source>
        <dbReference type="SAM" id="Phobius"/>
    </source>
</evidence>
<dbReference type="Pfam" id="PF00512">
    <property type="entry name" value="HisKA"/>
    <property type="match status" value="1"/>
</dbReference>
<accession>A0A6N9I366</accession>
<organism evidence="16 17">
    <name type="scientific">Furfurilactobacillus milii</name>
    <dbReference type="NCBI Taxonomy" id="2888272"/>
    <lineage>
        <taxon>Bacteria</taxon>
        <taxon>Bacillati</taxon>
        <taxon>Bacillota</taxon>
        <taxon>Bacilli</taxon>
        <taxon>Lactobacillales</taxon>
        <taxon>Lactobacillaceae</taxon>
        <taxon>Furfurilactobacillus</taxon>
    </lineage>
</organism>
<dbReference type="InterPro" id="IPR005467">
    <property type="entry name" value="His_kinase_dom"/>
</dbReference>
<sequence>MMTDKQTTKKRRRMSLKWKWALGTGTGVFVIFTIVLGLLFSSFTSVLLRQERRRTTDAINVVTQRLNDNVKDLTSDDVEPVLRPRENPYLPHNPSKPDQQHNLYNDAIIRTLANDNLAVSVYDRSGSEIFASRVDPQPFESVGKRQLKLSHLNGHVVYVGRAPIYQHGTKRVVGYVQVTNQLNGYWRTYQRTGSILIVLLLIGLLAISVFGYILASYFLRPISDISATITKASEDPQSSTRVPESRRNDELSDLSELLNRMLDQMQRYIDQQQQFVGDVSHELRTPVAIIQGHMELLNRWGKDDPEVLNESIQASLAETKRMKSLVQEMLDLSRAEQVEIDFRNQVTDIKMVVNQVFNNFKMIHPDFTFSLDDDLRKPTYVSMFRDHLEQVLIILMDNAVKYSQTRKEVHVSLSEDGRNAQVSVQDFGEGIAPENMDRVFNRFYRVDKARSREKGGNGLGLSIAKRLVEGYNGHVSVESSLGHGSIFQISLHILNDQERHHLEELQATQEPSKPLDETLKDSNLLE</sequence>